<evidence type="ECO:0000313" key="1">
    <source>
        <dbReference type="EMBL" id="LAA53811.1"/>
    </source>
</evidence>
<reference evidence="1" key="1">
    <citation type="submission" date="2017-07" db="EMBL/GenBank/DDBJ databases">
        <authorList>
            <person name="Mikheyev A."/>
            <person name="Grau M."/>
        </authorList>
    </citation>
    <scope>NUCLEOTIDE SEQUENCE</scope>
    <source>
        <tissue evidence="1">Venom_gland</tissue>
    </source>
</reference>
<proteinExistence type="predicted"/>
<dbReference type="EMBL" id="IACJ01107211">
    <property type="protein sequence ID" value="LAA53811.1"/>
    <property type="molecule type" value="Transcribed_RNA"/>
</dbReference>
<sequence length="103" mass="11831">MSGMKCKFIVFSYSKGFFSCSGFASLRIAIHKFTSKSLLPQPRRKKMLNCWLLNNATFVSKELCTAIFKKHFLNSIYKNILRSYIASNPIRGLTSGKFYIKCI</sequence>
<protein>
    <submittedName>
        <fullName evidence="1">Uncharacterized protein</fullName>
    </submittedName>
</protein>
<name>A0A2D4G236_MICCO</name>
<dbReference type="AlphaFoldDB" id="A0A2D4G236"/>
<reference evidence="1" key="2">
    <citation type="submission" date="2017-11" db="EMBL/GenBank/DDBJ databases">
        <title>Coralsnake Venomics: Analyses of Venom Gland Transcriptomes and Proteomes of Six Brazilian Taxa.</title>
        <authorList>
            <person name="Aird S.D."/>
            <person name="Jorge da Silva N."/>
            <person name="Qiu L."/>
            <person name="Villar-Briones A."/>
            <person name="Aparecida-Saddi V."/>
            <person name="Campos-Telles M.P."/>
            <person name="Grau M."/>
            <person name="Mikheyev A.S."/>
        </authorList>
    </citation>
    <scope>NUCLEOTIDE SEQUENCE</scope>
    <source>
        <tissue evidence="1">Venom_gland</tissue>
    </source>
</reference>
<organism evidence="1">
    <name type="scientific">Micrurus corallinus</name>
    <name type="common">Brazilian coral snake</name>
    <dbReference type="NCBI Taxonomy" id="54390"/>
    <lineage>
        <taxon>Eukaryota</taxon>
        <taxon>Metazoa</taxon>
        <taxon>Chordata</taxon>
        <taxon>Craniata</taxon>
        <taxon>Vertebrata</taxon>
        <taxon>Euteleostomi</taxon>
        <taxon>Lepidosauria</taxon>
        <taxon>Squamata</taxon>
        <taxon>Bifurcata</taxon>
        <taxon>Unidentata</taxon>
        <taxon>Episquamata</taxon>
        <taxon>Toxicofera</taxon>
        <taxon>Serpentes</taxon>
        <taxon>Colubroidea</taxon>
        <taxon>Elapidae</taxon>
        <taxon>Elapinae</taxon>
        <taxon>Micrurus</taxon>
    </lineage>
</organism>
<accession>A0A2D4G236</accession>